<dbReference type="Gene3D" id="1.10.10.10">
    <property type="entry name" value="Winged helix-like DNA-binding domain superfamily/Winged helix DNA-binding domain"/>
    <property type="match status" value="1"/>
</dbReference>
<evidence type="ECO:0000313" key="4">
    <source>
        <dbReference type="Proteomes" id="UP000255106"/>
    </source>
</evidence>
<dbReference type="GO" id="GO:0006355">
    <property type="term" value="P:regulation of DNA-templated transcription"/>
    <property type="evidence" value="ECO:0007669"/>
    <property type="project" value="InterPro"/>
</dbReference>
<dbReference type="InterPro" id="IPR016032">
    <property type="entry name" value="Sig_transdc_resp-reg_C-effctor"/>
</dbReference>
<sequence length="70" mass="8118">MKSSGKCIPSVIQQKRDRQKHIELTHMEFCVLKLMISGYTIDDISTLYNIKPKTTYTYSNSIMKQLGFTL</sequence>
<proteinExistence type="predicted"/>
<evidence type="ECO:0000313" key="3">
    <source>
        <dbReference type="EMBL" id="STQ14011.1"/>
    </source>
</evidence>
<dbReference type="GO" id="GO:0003677">
    <property type="term" value="F:DNA binding"/>
    <property type="evidence" value="ECO:0007669"/>
    <property type="project" value="UniProtKB-KW"/>
</dbReference>
<dbReference type="Proteomes" id="UP000255106">
    <property type="component" value="Unassembled WGS sequence"/>
</dbReference>
<dbReference type="AlphaFoldDB" id="A0A377M8Q8"/>
<keyword evidence="1" id="KW-0238">DNA-binding</keyword>
<dbReference type="InterPro" id="IPR036388">
    <property type="entry name" value="WH-like_DNA-bd_sf"/>
</dbReference>
<dbReference type="Pfam" id="PF00196">
    <property type="entry name" value="GerE"/>
    <property type="match status" value="1"/>
</dbReference>
<dbReference type="SUPFAM" id="SSF46894">
    <property type="entry name" value="C-terminal effector domain of the bipartite response regulators"/>
    <property type="match status" value="1"/>
</dbReference>
<gene>
    <name evidence="3" type="ORF">NCTC10005_06848</name>
</gene>
<name>A0A377M8Q8_ENTCL</name>
<reference evidence="3 4" key="1">
    <citation type="submission" date="2018-06" db="EMBL/GenBank/DDBJ databases">
        <authorList>
            <consortium name="Pathogen Informatics"/>
            <person name="Doyle S."/>
        </authorList>
    </citation>
    <scope>NUCLEOTIDE SEQUENCE [LARGE SCALE GENOMIC DNA]</scope>
    <source>
        <strain evidence="3 4">NCTC10005</strain>
    </source>
</reference>
<organism evidence="3 4">
    <name type="scientific">Enterobacter cloacae</name>
    <dbReference type="NCBI Taxonomy" id="550"/>
    <lineage>
        <taxon>Bacteria</taxon>
        <taxon>Pseudomonadati</taxon>
        <taxon>Pseudomonadota</taxon>
        <taxon>Gammaproteobacteria</taxon>
        <taxon>Enterobacterales</taxon>
        <taxon>Enterobacteriaceae</taxon>
        <taxon>Enterobacter</taxon>
        <taxon>Enterobacter cloacae complex</taxon>
    </lineage>
</organism>
<feature type="domain" description="HTH luxR-type" evidence="2">
    <location>
        <begin position="24"/>
        <end position="67"/>
    </location>
</feature>
<evidence type="ECO:0000259" key="2">
    <source>
        <dbReference type="Pfam" id="PF00196"/>
    </source>
</evidence>
<protein>
    <recommendedName>
        <fullName evidence="2">HTH luxR-type domain-containing protein</fullName>
    </recommendedName>
</protein>
<dbReference type="InterPro" id="IPR000792">
    <property type="entry name" value="Tscrpt_reg_LuxR_C"/>
</dbReference>
<evidence type="ECO:0000256" key="1">
    <source>
        <dbReference type="ARBA" id="ARBA00023125"/>
    </source>
</evidence>
<dbReference type="EMBL" id="UGJB01000004">
    <property type="protein sequence ID" value="STQ14011.1"/>
    <property type="molecule type" value="Genomic_DNA"/>
</dbReference>
<accession>A0A377M8Q8</accession>